<dbReference type="Gene3D" id="3.30.450.20">
    <property type="entry name" value="PAS domain"/>
    <property type="match status" value="1"/>
</dbReference>
<protein>
    <submittedName>
        <fullName evidence="7">Transcriptional regulator with PAS, ATPase and Fis domain</fullName>
    </submittedName>
</protein>
<dbReference type="OrthoDB" id="9803970at2"/>
<dbReference type="CDD" id="cd00009">
    <property type="entry name" value="AAA"/>
    <property type="match status" value="1"/>
</dbReference>
<evidence type="ECO:0000256" key="3">
    <source>
        <dbReference type="ARBA" id="ARBA00023015"/>
    </source>
</evidence>
<dbReference type="InterPro" id="IPR025662">
    <property type="entry name" value="Sigma_54_int_dom_ATP-bd_1"/>
</dbReference>
<evidence type="ECO:0000313" key="7">
    <source>
        <dbReference type="EMBL" id="RCX09583.1"/>
    </source>
</evidence>
<evidence type="ECO:0000313" key="8">
    <source>
        <dbReference type="Proteomes" id="UP000253034"/>
    </source>
</evidence>
<dbReference type="EMBL" id="QPJT01000035">
    <property type="protein sequence ID" value="RCX09583.1"/>
    <property type="molecule type" value="Genomic_DNA"/>
</dbReference>
<evidence type="ECO:0000256" key="1">
    <source>
        <dbReference type="ARBA" id="ARBA00022741"/>
    </source>
</evidence>
<evidence type="ECO:0000256" key="4">
    <source>
        <dbReference type="ARBA" id="ARBA00023163"/>
    </source>
</evidence>
<keyword evidence="1" id="KW-0547">Nucleotide-binding</keyword>
<dbReference type="Pfam" id="PF00158">
    <property type="entry name" value="Sigma54_activat"/>
    <property type="match status" value="1"/>
</dbReference>
<keyword evidence="3" id="KW-0805">Transcription regulation</keyword>
<proteinExistence type="predicted"/>
<dbReference type="RefSeq" id="WP_114299832.1">
    <property type="nucleotide sequence ID" value="NZ_QPJT01000035.1"/>
</dbReference>
<dbReference type="PROSITE" id="PS00675">
    <property type="entry name" value="SIGMA54_INTERACT_1"/>
    <property type="match status" value="1"/>
</dbReference>
<comment type="caution">
    <text evidence="7">The sequence shown here is derived from an EMBL/GenBank/DDBJ whole genome shotgun (WGS) entry which is preliminary data.</text>
</comment>
<keyword evidence="2" id="KW-0067">ATP-binding</keyword>
<name>A0A369AKF5_9FIRM</name>
<dbReference type="SUPFAM" id="SSF55785">
    <property type="entry name" value="PYP-like sensor domain (PAS domain)"/>
    <property type="match status" value="1"/>
</dbReference>
<evidence type="ECO:0000256" key="2">
    <source>
        <dbReference type="ARBA" id="ARBA00022840"/>
    </source>
</evidence>
<dbReference type="SUPFAM" id="SSF55781">
    <property type="entry name" value="GAF domain-like"/>
    <property type="match status" value="1"/>
</dbReference>
<dbReference type="InterPro" id="IPR002197">
    <property type="entry name" value="HTH_Fis"/>
</dbReference>
<dbReference type="Gene3D" id="1.10.8.60">
    <property type="match status" value="1"/>
</dbReference>
<dbReference type="Gene3D" id="3.40.50.300">
    <property type="entry name" value="P-loop containing nucleotide triphosphate hydrolases"/>
    <property type="match status" value="1"/>
</dbReference>
<dbReference type="PANTHER" id="PTHR32071:SF57">
    <property type="entry name" value="C4-DICARBOXYLATE TRANSPORT TRANSCRIPTIONAL REGULATORY PROTEIN DCTD"/>
    <property type="match status" value="1"/>
</dbReference>
<feature type="domain" description="PAS" evidence="6">
    <location>
        <begin position="156"/>
        <end position="199"/>
    </location>
</feature>
<organism evidence="7 8">
    <name type="scientific">Anaerobacterium chartisolvens</name>
    <dbReference type="NCBI Taxonomy" id="1297424"/>
    <lineage>
        <taxon>Bacteria</taxon>
        <taxon>Bacillati</taxon>
        <taxon>Bacillota</taxon>
        <taxon>Clostridia</taxon>
        <taxon>Eubacteriales</taxon>
        <taxon>Oscillospiraceae</taxon>
        <taxon>Anaerobacterium</taxon>
    </lineage>
</organism>
<dbReference type="InterPro" id="IPR000014">
    <property type="entry name" value="PAS"/>
</dbReference>
<dbReference type="InterPro" id="IPR058031">
    <property type="entry name" value="AAA_lid_NorR"/>
</dbReference>
<dbReference type="InterPro" id="IPR009057">
    <property type="entry name" value="Homeodomain-like_sf"/>
</dbReference>
<dbReference type="GO" id="GO:0043565">
    <property type="term" value="F:sequence-specific DNA binding"/>
    <property type="evidence" value="ECO:0007669"/>
    <property type="project" value="InterPro"/>
</dbReference>
<dbReference type="InterPro" id="IPR027417">
    <property type="entry name" value="P-loop_NTPase"/>
</dbReference>
<dbReference type="Pfam" id="PF02954">
    <property type="entry name" value="HTH_8"/>
    <property type="match status" value="1"/>
</dbReference>
<dbReference type="AlphaFoldDB" id="A0A369AKF5"/>
<evidence type="ECO:0000259" key="5">
    <source>
        <dbReference type="PROSITE" id="PS50045"/>
    </source>
</evidence>
<dbReference type="SMART" id="SM00382">
    <property type="entry name" value="AAA"/>
    <property type="match status" value="1"/>
</dbReference>
<keyword evidence="4" id="KW-0804">Transcription</keyword>
<dbReference type="InterPro" id="IPR029016">
    <property type="entry name" value="GAF-like_dom_sf"/>
</dbReference>
<sequence length="577" mass="65942">MGLSVLHSIKDSVLKYAQVISTVLEMDVDIVDDQMIRIAGTEQFYKGMSKPIDDEGNAFKRVLQTQQTLVVENPGRDEVCLTCGSRFDCREEYEICCPVILDGSVIGVISLALFDKDKKNEIIKKQDNYVMFLEQISSLIAAKAAEYIRFQQQAFSVQLLDKLIDCISEGVIVFDQSKQILYINERSEQILGNNLQQLVYLKKINEFAIHKLNSTKHLKQVEYIVRIRSKKINLVGNIYPVMVEGREEGSVFIFHDISVLNRNLLHSQNIKNFSFERIIGEEDNFTKTKENAKRLAYSDVNLLISGETGTGKEIFARAIHNESSRKEKPFITIICTGSVESVIEKEIFGYEQLQLNEDERLGKLHLAQSGTLFIDEVGDLTPRLQGRLMQAIQNKRDYDVRIIASTSQDLKSKTESGEFRKDLYYSLIAFEISIPPVRSRPKDIPLLARYFLERFCHMEGKKITLSENVIKLMKGYSWPGNVREIEKIVNFIVNTQGDEKHVDIDQLPANIKKQLTEFTGEQYNLEKLEKATILQVLNAFGSSTDSKKRAAKELGIGVATLYRKLEKYGITEHKQYD</sequence>
<evidence type="ECO:0000259" key="6">
    <source>
        <dbReference type="PROSITE" id="PS50112"/>
    </source>
</evidence>
<dbReference type="Pfam" id="PF13188">
    <property type="entry name" value="PAS_8"/>
    <property type="match status" value="1"/>
</dbReference>
<dbReference type="GO" id="GO:0006355">
    <property type="term" value="P:regulation of DNA-templated transcription"/>
    <property type="evidence" value="ECO:0007669"/>
    <property type="project" value="InterPro"/>
</dbReference>
<dbReference type="SUPFAM" id="SSF46689">
    <property type="entry name" value="Homeodomain-like"/>
    <property type="match status" value="1"/>
</dbReference>
<accession>A0A369AKF5</accession>
<dbReference type="SUPFAM" id="SSF52540">
    <property type="entry name" value="P-loop containing nucleoside triphosphate hydrolases"/>
    <property type="match status" value="1"/>
</dbReference>
<dbReference type="PROSITE" id="PS50045">
    <property type="entry name" value="SIGMA54_INTERACT_4"/>
    <property type="match status" value="1"/>
</dbReference>
<dbReference type="CDD" id="cd00130">
    <property type="entry name" value="PAS"/>
    <property type="match status" value="1"/>
</dbReference>
<dbReference type="Proteomes" id="UP000253034">
    <property type="component" value="Unassembled WGS sequence"/>
</dbReference>
<dbReference type="PANTHER" id="PTHR32071">
    <property type="entry name" value="TRANSCRIPTIONAL REGULATORY PROTEIN"/>
    <property type="match status" value="1"/>
</dbReference>
<dbReference type="Pfam" id="PF15714">
    <property type="entry name" value="SpoVT_C"/>
    <property type="match status" value="1"/>
</dbReference>
<dbReference type="InterPro" id="IPR003593">
    <property type="entry name" value="AAA+_ATPase"/>
</dbReference>
<dbReference type="GO" id="GO:0005524">
    <property type="term" value="F:ATP binding"/>
    <property type="evidence" value="ECO:0007669"/>
    <property type="project" value="UniProtKB-KW"/>
</dbReference>
<dbReference type="InterPro" id="IPR035965">
    <property type="entry name" value="PAS-like_dom_sf"/>
</dbReference>
<dbReference type="Gene3D" id="1.10.10.60">
    <property type="entry name" value="Homeodomain-like"/>
    <property type="match status" value="1"/>
</dbReference>
<dbReference type="PROSITE" id="PS50112">
    <property type="entry name" value="PAS"/>
    <property type="match status" value="1"/>
</dbReference>
<reference evidence="7 8" key="1">
    <citation type="submission" date="2018-07" db="EMBL/GenBank/DDBJ databases">
        <title>Genomic Encyclopedia of Type Strains, Phase IV (KMG-IV): sequencing the most valuable type-strain genomes for metagenomic binning, comparative biology and taxonomic classification.</title>
        <authorList>
            <person name="Goeker M."/>
        </authorList>
    </citation>
    <scope>NUCLEOTIDE SEQUENCE [LARGE SCALE GENOMIC DNA]</scope>
    <source>
        <strain evidence="7 8">DSM 27016</strain>
    </source>
</reference>
<feature type="domain" description="Sigma-54 factor interaction" evidence="5">
    <location>
        <begin position="278"/>
        <end position="494"/>
    </location>
</feature>
<dbReference type="InterPro" id="IPR002078">
    <property type="entry name" value="Sigma_54_int"/>
</dbReference>
<keyword evidence="8" id="KW-1185">Reference proteome</keyword>
<dbReference type="Gene3D" id="3.30.450.40">
    <property type="match status" value="1"/>
</dbReference>
<dbReference type="Pfam" id="PF25601">
    <property type="entry name" value="AAA_lid_14"/>
    <property type="match status" value="1"/>
</dbReference>
<gene>
    <name evidence="7" type="ORF">DFR58_13514</name>
</gene>